<dbReference type="PANTHER" id="PTHR30093">
    <property type="entry name" value="GENERAL SECRETION PATHWAY PROTEIN G"/>
    <property type="match status" value="1"/>
</dbReference>
<organism evidence="4 5">
    <name type="scientific">Novipirellula rosea</name>
    <dbReference type="NCBI Taxonomy" id="1031540"/>
    <lineage>
        <taxon>Bacteria</taxon>
        <taxon>Pseudomonadati</taxon>
        <taxon>Planctomycetota</taxon>
        <taxon>Planctomycetia</taxon>
        <taxon>Pirellulales</taxon>
        <taxon>Pirellulaceae</taxon>
        <taxon>Novipirellula</taxon>
    </lineage>
</organism>
<dbReference type="RefSeq" id="WP_345324824.1">
    <property type="nucleotide sequence ID" value="NZ_BAABGA010000048.1"/>
</dbReference>
<dbReference type="Pfam" id="PF07596">
    <property type="entry name" value="SBP_bac_10"/>
    <property type="match status" value="1"/>
</dbReference>
<reference evidence="5" key="1">
    <citation type="journal article" date="2019" name="Int. J. Syst. Evol. Microbiol.">
        <title>The Global Catalogue of Microorganisms (GCM) 10K type strain sequencing project: providing services to taxonomists for standard genome sequencing and annotation.</title>
        <authorList>
            <consortium name="The Broad Institute Genomics Platform"/>
            <consortium name="The Broad Institute Genome Sequencing Center for Infectious Disease"/>
            <person name="Wu L."/>
            <person name="Ma J."/>
        </authorList>
    </citation>
    <scope>NUCLEOTIDE SEQUENCE [LARGE SCALE GENOMIC DNA]</scope>
    <source>
        <strain evidence="5">JCM 17759</strain>
    </source>
</reference>
<keyword evidence="2" id="KW-1133">Transmembrane helix</keyword>
<keyword evidence="5" id="KW-1185">Reference proteome</keyword>
<keyword evidence="2" id="KW-0472">Membrane</keyword>
<feature type="region of interest" description="Disordered" evidence="1">
    <location>
        <begin position="149"/>
        <end position="174"/>
    </location>
</feature>
<name>A0ABP8N1H8_9BACT</name>
<evidence type="ECO:0000259" key="3">
    <source>
        <dbReference type="Pfam" id="PF07596"/>
    </source>
</evidence>
<dbReference type="InterPro" id="IPR012902">
    <property type="entry name" value="N_methyl_site"/>
</dbReference>
<feature type="domain" description="DUF1559" evidence="3">
    <location>
        <begin position="49"/>
        <end position="323"/>
    </location>
</feature>
<dbReference type="Proteomes" id="UP001500840">
    <property type="component" value="Unassembled WGS sequence"/>
</dbReference>
<dbReference type="Gene3D" id="3.30.700.10">
    <property type="entry name" value="Glycoprotein, Type 4 Pilin"/>
    <property type="match status" value="1"/>
</dbReference>
<feature type="transmembrane region" description="Helical" evidence="2">
    <location>
        <begin position="27"/>
        <end position="48"/>
    </location>
</feature>
<evidence type="ECO:0000313" key="4">
    <source>
        <dbReference type="EMBL" id="GAA4459682.1"/>
    </source>
</evidence>
<keyword evidence="2" id="KW-0812">Transmembrane</keyword>
<dbReference type="NCBIfam" id="TIGR04294">
    <property type="entry name" value="pre_pil_HX9DG"/>
    <property type="match status" value="1"/>
</dbReference>
<feature type="compositionally biased region" description="Polar residues" evidence="1">
    <location>
        <begin position="149"/>
        <end position="169"/>
    </location>
</feature>
<evidence type="ECO:0000256" key="1">
    <source>
        <dbReference type="SAM" id="MobiDB-lite"/>
    </source>
</evidence>
<dbReference type="InterPro" id="IPR045584">
    <property type="entry name" value="Pilin-like"/>
</dbReference>
<accession>A0ABP8N1H8</accession>
<evidence type="ECO:0000256" key="2">
    <source>
        <dbReference type="SAM" id="Phobius"/>
    </source>
</evidence>
<evidence type="ECO:0000313" key="5">
    <source>
        <dbReference type="Proteomes" id="UP001500840"/>
    </source>
</evidence>
<comment type="caution">
    <text evidence="4">The sequence shown here is derived from an EMBL/GenBank/DDBJ whole genome shotgun (WGS) entry which is preliminary data.</text>
</comment>
<dbReference type="InterPro" id="IPR011453">
    <property type="entry name" value="DUF1559"/>
</dbReference>
<protein>
    <submittedName>
        <fullName evidence="4">DUF1559 domain-containing protein</fullName>
    </submittedName>
</protein>
<dbReference type="EMBL" id="BAABGA010000048">
    <property type="protein sequence ID" value="GAA4459682.1"/>
    <property type="molecule type" value="Genomic_DNA"/>
</dbReference>
<dbReference type="SUPFAM" id="SSF54523">
    <property type="entry name" value="Pili subunits"/>
    <property type="match status" value="1"/>
</dbReference>
<dbReference type="PANTHER" id="PTHR30093:SF2">
    <property type="entry name" value="TYPE II SECRETION SYSTEM PROTEIN H"/>
    <property type="match status" value="1"/>
</dbReference>
<sequence>MLDPKMPRDRMQAETSVNKIQRCGLTLIEIVVTVTLIAILIAILVPAIQAARESARKTQCQSNLKQTSLAVHTFHNSHKSFPSPYGGTSLSYPLEVWDQFHMHSWRAALLPYMEQSSLHDAIDWHVLATDRVNETVANTVVSSYICPSGTSPSSDTGMSFPQKRNPSNRNPEDRYHVVRSDYDALAGTGAEQGILWGVWGKPNFRVNPYGNPLDTEELLLAHSKGRFKDISDGLSQTIMVVERGGRPLHMVDGLPNATSTNPDATYAGQIAWSASNSLTWRLLPGKFSINHDNQQSIYSNHAEGVYVAMSDGSVTYLSESTDLKTLSKMIGRNDGTN</sequence>
<gene>
    <name evidence="4" type="ORF">GCM10023156_39620</name>
</gene>
<dbReference type="NCBIfam" id="TIGR02532">
    <property type="entry name" value="IV_pilin_GFxxxE"/>
    <property type="match status" value="1"/>
</dbReference>
<proteinExistence type="predicted"/>
<dbReference type="InterPro" id="IPR027558">
    <property type="entry name" value="Pre_pil_HX9DG_C"/>
</dbReference>